<evidence type="ECO:0000313" key="5">
    <source>
        <dbReference type="Proteomes" id="UP000799778"/>
    </source>
</evidence>
<dbReference type="AlphaFoldDB" id="A0A6A5XMA1"/>
<dbReference type="EMBL" id="ML978070">
    <property type="protein sequence ID" value="KAF2014272.1"/>
    <property type="molecule type" value="Genomic_DNA"/>
</dbReference>
<dbReference type="Gene3D" id="3.90.25.10">
    <property type="entry name" value="UDP-galactose 4-epimerase, domain 1"/>
    <property type="match status" value="1"/>
</dbReference>
<accession>A0A6A5XMA1</accession>
<dbReference type="GeneID" id="54283357"/>
<name>A0A6A5XMA1_9PLEO</name>
<evidence type="ECO:0000256" key="2">
    <source>
        <dbReference type="ARBA" id="ARBA00022857"/>
    </source>
</evidence>
<dbReference type="PANTHER" id="PTHR42748">
    <property type="entry name" value="NITROGEN METABOLITE REPRESSION PROTEIN NMRA FAMILY MEMBER"/>
    <property type="match status" value="1"/>
</dbReference>
<evidence type="ECO:0000259" key="3">
    <source>
        <dbReference type="Pfam" id="PF05368"/>
    </source>
</evidence>
<dbReference type="GO" id="GO:0005634">
    <property type="term" value="C:nucleus"/>
    <property type="evidence" value="ECO:0007669"/>
    <property type="project" value="TreeGrafter"/>
</dbReference>
<reference evidence="4" key="1">
    <citation type="journal article" date="2020" name="Stud. Mycol.">
        <title>101 Dothideomycetes genomes: a test case for predicting lifestyles and emergence of pathogens.</title>
        <authorList>
            <person name="Haridas S."/>
            <person name="Albert R."/>
            <person name="Binder M."/>
            <person name="Bloem J."/>
            <person name="Labutti K."/>
            <person name="Salamov A."/>
            <person name="Andreopoulos B."/>
            <person name="Baker S."/>
            <person name="Barry K."/>
            <person name="Bills G."/>
            <person name="Bluhm B."/>
            <person name="Cannon C."/>
            <person name="Castanera R."/>
            <person name="Culley D."/>
            <person name="Daum C."/>
            <person name="Ezra D."/>
            <person name="Gonzalez J."/>
            <person name="Henrissat B."/>
            <person name="Kuo A."/>
            <person name="Liang C."/>
            <person name="Lipzen A."/>
            <person name="Lutzoni F."/>
            <person name="Magnuson J."/>
            <person name="Mondo S."/>
            <person name="Nolan M."/>
            <person name="Ohm R."/>
            <person name="Pangilinan J."/>
            <person name="Park H.-J."/>
            <person name="Ramirez L."/>
            <person name="Alfaro M."/>
            <person name="Sun H."/>
            <person name="Tritt A."/>
            <person name="Yoshinaga Y."/>
            <person name="Zwiers L.-H."/>
            <person name="Turgeon B."/>
            <person name="Goodwin S."/>
            <person name="Spatafora J."/>
            <person name="Crous P."/>
            <person name="Grigoriev I."/>
        </authorList>
    </citation>
    <scope>NUCLEOTIDE SEQUENCE</scope>
    <source>
        <strain evidence="4">CBS 175.79</strain>
    </source>
</reference>
<sequence length="350" mass="38960">MSKLLVVIGATGGQGSSVVDAFLSNPDYRIRGVTRNMYTDRAKALASKGVEVVEANQNDEASLRRAFDGAYAIFAVTDYYDFFFKIGKDASIELEYTYGTNMARAASQIPTLRSYIWSTLPNTRQITGGELVVPHFQGKGQVDTYIKESLPELYEKTTFAVFTIFAVNMHQYPIFRPTWLASARKWVQFYPTSPESPYPCLGDHTVNSGIFVRAMITNRPKPGTYVRCSVENLTLESYLALWGKASGLSPAPNSTKVVELTVSDYVSLWGDMGEEQASQWIFFKWLADKKEQGVLGEGFPGMEIIEGTTLLSDEDKVGLKSVEKSLRDLDWTGIVELPDTPKGTARDVRI</sequence>
<organism evidence="4 5">
    <name type="scientific">Aaosphaeria arxii CBS 175.79</name>
    <dbReference type="NCBI Taxonomy" id="1450172"/>
    <lineage>
        <taxon>Eukaryota</taxon>
        <taxon>Fungi</taxon>
        <taxon>Dikarya</taxon>
        <taxon>Ascomycota</taxon>
        <taxon>Pezizomycotina</taxon>
        <taxon>Dothideomycetes</taxon>
        <taxon>Pleosporomycetidae</taxon>
        <taxon>Pleosporales</taxon>
        <taxon>Pleosporales incertae sedis</taxon>
        <taxon>Aaosphaeria</taxon>
    </lineage>
</organism>
<proteinExistence type="inferred from homology"/>
<comment type="similarity">
    <text evidence="1">Belongs to the NmrA-type oxidoreductase family.</text>
</comment>
<gene>
    <name evidence="4" type="ORF">BU24DRAFT_410027</name>
</gene>
<protein>
    <submittedName>
        <fullName evidence="4">NAD(P)-binding protein</fullName>
    </submittedName>
</protein>
<dbReference type="Gene3D" id="3.40.50.720">
    <property type="entry name" value="NAD(P)-binding Rossmann-like Domain"/>
    <property type="match status" value="1"/>
</dbReference>
<dbReference type="InterPro" id="IPR008030">
    <property type="entry name" value="NmrA-like"/>
</dbReference>
<dbReference type="InterPro" id="IPR036291">
    <property type="entry name" value="NAD(P)-bd_dom_sf"/>
</dbReference>
<dbReference type="Pfam" id="PF05368">
    <property type="entry name" value="NmrA"/>
    <property type="match status" value="1"/>
</dbReference>
<keyword evidence="2" id="KW-0521">NADP</keyword>
<feature type="domain" description="NmrA-like" evidence="3">
    <location>
        <begin position="1"/>
        <end position="248"/>
    </location>
</feature>
<dbReference type="Proteomes" id="UP000799778">
    <property type="component" value="Unassembled WGS sequence"/>
</dbReference>
<dbReference type="RefSeq" id="XP_033382611.1">
    <property type="nucleotide sequence ID" value="XM_033525960.1"/>
</dbReference>
<keyword evidence="5" id="KW-1185">Reference proteome</keyword>
<dbReference type="SUPFAM" id="SSF51735">
    <property type="entry name" value="NAD(P)-binding Rossmann-fold domains"/>
    <property type="match status" value="1"/>
</dbReference>
<dbReference type="InterPro" id="IPR051164">
    <property type="entry name" value="NmrA-like_oxidored"/>
</dbReference>
<dbReference type="PANTHER" id="PTHR42748:SF28">
    <property type="entry name" value="NMRA-LIKE DOMAIN-CONTAINING PROTEIN"/>
    <property type="match status" value="1"/>
</dbReference>
<dbReference type="OrthoDB" id="300709at2759"/>
<evidence type="ECO:0000256" key="1">
    <source>
        <dbReference type="ARBA" id="ARBA00006328"/>
    </source>
</evidence>
<evidence type="ECO:0000313" key="4">
    <source>
        <dbReference type="EMBL" id="KAF2014272.1"/>
    </source>
</evidence>